<comment type="caution">
    <text evidence="1">The sequence shown here is derived from an EMBL/GenBank/DDBJ whole genome shotgun (WGS) entry which is preliminary data.</text>
</comment>
<organism evidence="1 2">
    <name type="scientific">Stagnimonas aquatica</name>
    <dbReference type="NCBI Taxonomy" id="2689987"/>
    <lineage>
        <taxon>Bacteria</taxon>
        <taxon>Pseudomonadati</taxon>
        <taxon>Pseudomonadota</taxon>
        <taxon>Gammaproteobacteria</taxon>
        <taxon>Nevskiales</taxon>
        <taxon>Nevskiaceae</taxon>
        <taxon>Stagnimonas</taxon>
    </lineage>
</organism>
<sequence>MREGTYSFDVECKNLERDQWELWVQRLQADVIRPIGVGSGWNGIEVNVELSSRLSDLHFIDKKGDDGLSSAIRDEIAARIENQISEVDISKLPHEVSMPGVARIRVQERVADGVGGSVGGIEISPVAKLRKIIVNGVLPALGQLAASECGIVAVRSEHLPDALLFEIAMDALAKAKPDAMSRIAGVALFSPIQPEIFWTSKTKEAAADFMAYFGKNNARLSS</sequence>
<gene>
    <name evidence="1" type="ORF">ED208_03550</name>
</gene>
<dbReference type="AlphaFoldDB" id="A0A3N0VLI0"/>
<evidence type="ECO:0000313" key="1">
    <source>
        <dbReference type="EMBL" id="ROH93609.1"/>
    </source>
</evidence>
<proteinExistence type="predicted"/>
<protein>
    <submittedName>
        <fullName evidence="1">Uncharacterized protein</fullName>
    </submittedName>
</protein>
<name>A0A3N0VLI0_9GAMM</name>
<dbReference type="Proteomes" id="UP000282106">
    <property type="component" value="Unassembled WGS sequence"/>
</dbReference>
<accession>A0A3N0VLI0</accession>
<dbReference type="EMBL" id="RJVO01000001">
    <property type="protein sequence ID" value="ROH93609.1"/>
    <property type="molecule type" value="Genomic_DNA"/>
</dbReference>
<keyword evidence="2" id="KW-1185">Reference proteome</keyword>
<evidence type="ECO:0000313" key="2">
    <source>
        <dbReference type="Proteomes" id="UP000282106"/>
    </source>
</evidence>
<dbReference type="InParanoid" id="A0A3N0VLI0"/>
<reference evidence="1 2" key="1">
    <citation type="submission" date="2018-10" db="EMBL/GenBank/DDBJ databases">
        <authorList>
            <person name="Chen W.-M."/>
        </authorList>
    </citation>
    <scope>NUCLEOTIDE SEQUENCE [LARGE SCALE GENOMIC DNA]</scope>
    <source>
        <strain evidence="1 2">THS-13</strain>
    </source>
</reference>